<reference evidence="2" key="2">
    <citation type="submission" date="2020-09" db="EMBL/GenBank/DDBJ databases">
        <authorList>
            <person name="Sun Q."/>
            <person name="Kim S."/>
        </authorList>
    </citation>
    <scope>NUCLEOTIDE SEQUENCE</scope>
    <source>
        <strain evidence="2">KCTC 12368</strain>
    </source>
</reference>
<organism evidence="2 3">
    <name type="scientific">Echinicola pacifica</name>
    <dbReference type="NCBI Taxonomy" id="346377"/>
    <lineage>
        <taxon>Bacteria</taxon>
        <taxon>Pseudomonadati</taxon>
        <taxon>Bacteroidota</taxon>
        <taxon>Cytophagia</taxon>
        <taxon>Cytophagales</taxon>
        <taxon>Cyclobacteriaceae</taxon>
        <taxon>Echinicola</taxon>
    </lineage>
</organism>
<dbReference type="EMBL" id="BMWX01000005">
    <property type="protein sequence ID" value="GGZ35257.1"/>
    <property type="molecule type" value="Genomic_DNA"/>
</dbReference>
<feature type="compositionally biased region" description="Polar residues" evidence="1">
    <location>
        <begin position="124"/>
        <end position="139"/>
    </location>
</feature>
<dbReference type="RefSeq" id="WP_018475460.1">
    <property type="nucleotide sequence ID" value="NZ_BMWX01000005.1"/>
</dbReference>
<reference evidence="2" key="1">
    <citation type="journal article" date="2014" name="Int. J. Syst. Evol. Microbiol.">
        <title>Complete genome sequence of Corynebacterium casei LMG S-19264T (=DSM 44701T), isolated from a smear-ripened cheese.</title>
        <authorList>
            <consortium name="US DOE Joint Genome Institute (JGI-PGF)"/>
            <person name="Walter F."/>
            <person name="Albersmeier A."/>
            <person name="Kalinowski J."/>
            <person name="Ruckert C."/>
        </authorList>
    </citation>
    <scope>NUCLEOTIDE SEQUENCE</scope>
    <source>
        <strain evidence="2">KCTC 12368</strain>
    </source>
</reference>
<proteinExistence type="predicted"/>
<feature type="compositionally biased region" description="Basic residues" evidence="1">
    <location>
        <begin position="142"/>
        <end position="153"/>
    </location>
</feature>
<comment type="caution">
    <text evidence="2">The sequence shown here is derived from an EMBL/GenBank/DDBJ whole genome shotgun (WGS) entry which is preliminary data.</text>
</comment>
<accession>A0A918UUM9</accession>
<keyword evidence="3" id="KW-1185">Reference proteome</keyword>
<evidence type="ECO:0000313" key="2">
    <source>
        <dbReference type="EMBL" id="GGZ35257.1"/>
    </source>
</evidence>
<gene>
    <name evidence="2" type="ORF">GCM10007049_30850</name>
</gene>
<protein>
    <submittedName>
        <fullName evidence="2">Uncharacterized protein</fullName>
    </submittedName>
</protein>
<evidence type="ECO:0000256" key="1">
    <source>
        <dbReference type="SAM" id="MobiDB-lite"/>
    </source>
</evidence>
<dbReference type="AlphaFoldDB" id="A0A918UUM9"/>
<feature type="region of interest" description="Disordered" evidence="1">
    <location>
        <begin position="124"/>
        <end position="153"/>
    </location>
</feature>
<dbReference type="Proteomes" id="UP000619457">
    <property type="component" value="Unassembled WGS sequence"/>
</dbReference>
<name>A0A918UUM9_9BACT</name>
<evidence type="ECO:0000313" key="3">
    <source>
        <dbReference type="Proteomes" id="UP000619457"/>
    </source>
</evidence>
<sequence length="153" mass="16195">MRTDPTGALDDHYISNNGFIRTVQTEDSLDRLYVQNNASETGFRLAGQLDKNDVGLVQFPASGEGFSRYGSSDAGGNSTSPLETVGQGDHFLQAETAAALFGLVNKLNTEFGFNLSLGDMSSSNGSDPWQPSFQSATSSGHHAGHGHLGKLVD</sequence>